<feature type="compositionally biased region" description="Polar residues" evidence="1">
    <location>
        <begin position="106"/>
        <end position="118"/>
    </location>
</feature>
<sequence>MVDDEALFAFYHERLPDFIWRIRFQRACVLQIRSKPPLPRGEGWGEGKTVAAQTNFSATSASPLPNPLPQEREQSASVSTVSGSLKTMSCEARLNFCEAKTKTESSLHSQRLSENYTPPFSDGLRPANPQQTTPPPWGRAGERAKQLPHKPTFPQPQQTLSHRRGNRVPRL</sequence>
<feature type="compositionally biased region" description="Basic residues" evidence="1">
    <location>
        <begin position="161"/>
        <end position="171"/>
    </location>
</feature>
<feature type="region of interest" description="Disordered" evidence="1">
    <location>
        <begin position="58"/>
        <end position="84"/>
    </location>
</feature>
<evidence type="ECO:0000256" key="1">
    <source>
        <dbReference type="SAM" id="MobiDB-lite"/>
    </source>
</evidence>
<evidence type="ECO:0000313" key="2">
    <source>
        <dbReference type="EMBL" id="SUA20763.1"/>
    </source>
</evidence>
<gene>
    <name evidence="2" type="ORF">NCTC11421_00862</name>
</gene>
<keyword evidence="2" id="KW-0547">Nucleotide-binding</keyword>
<dbReference type="EMBL" id="UGRI01000001">
    <property type="protein sequence ID" value="SUA20763.1"/>
    <property type="molecule type" value="Genomic_DNA"/>
</dbReference>
<dbReference type="GO" id="GO:0004386">
    <property type="term" value="F:helicase activity"/>
    <property type="evidence" value="ECO:0007669"/>
    <property type="project" value="UniProtKB-KW"/>
</dbReference>
<keyword evidence="2" id="KW-0378">Hydrolase</keyword>
<proteinExistence type="predicted"/>
<organism evidence="2">
    <name type="scientific">Neisseria gonorrhoeae</name>
    <dbReference type="NCBI Taxonomy" id="485"/>
    <lineage>
        <taxon>Bacteria</taxon>
        <taxon>Pseudomonadati</taxon>
        <taxon>Pseudomonadota</taxon>
        <taxon>Betaproteobacteria</taxon>
        <taxon>Neisseriales</taxon>
        <taxon>Neisseriaceae</taxon>
        <taxon>Neisseria</taxon>
    </lineage>
</organism>
<reference evidence="2" key="1">
    <citation type="submission" date="2018-06" db="EMBL/GenBank/DDBJ databases">
        <authorList>
            <consortium name="Pathogen Informatics"/>
            <person name="Doyle S."/>
        </authorList>
    </citation>
    <scope>NUCLEOTIDE SEQUENCE [LARGE SCALE GENOMIC DNA]</scope>
    <source>
        <strain evidence="2">NCTC11421</strain>
    </source>
</reference>
<keyword evidence="2" id="KW-0067">ATP-binding</keyword>
<feature type="compositionally biased region" description="Polar residues" evidence="1">
    <location>
        <begin position="75"/>
        <end position="84"/>
    </location>
</feature>
<keyword evidence="2" id="KW-0347">Helicase</keyword>
<protein>
    <submittedName>
        <fullName evidence="2">ATP dependent DNA helicase</fullName>
    </submittedName>
</protein>
<accession>A0A378VUN0</accession>
<name>A0A378VUN0_NEIGO</name>
<feature type="region of interest" description="Disordered" evidence="1">
    <location>
        <begin position="101"/>
        <end position="171"/>
    </location>
</feature>
<dbReference type="AlphaFoldDB" id="A0A378VUN0"/>